<comment type="caution">
    <text evidence="1">The sequence shown here is derived from an EMBL/GenBank/DDBJ whole genome shotgun (WGS) entry which is preliminary data.</text>
</comment>
<dbReference type="EMBL" id="JANBPW010000371">
    <property type="protein sequence ID" value="KAJ1949747.1"/>
    <property type="molecule type" value="Genomic_DNA"/>
</dbReference>
<organism evidence="1 2">
    <name type="scientific">Linderina macrospora</name>
    <dbReference type="NCBI Taxonomy" id="4868"/>
    <lineage>
        <taxon>Eukaryota</taxon>
        <taxon>Fungi</taxon>
        <taxon>Fungi incertae sedis</taxon>
        <taxon>Zoopagomycota</taxon>
        <taxon>Kickxellomycotina</taxon>
        <taxon>Kickxellomycetes</taxon>
        <taxon>Kickxellales</taxon>
        <taxon>Kickxellaceae</taxon>
        <taxon>Linderina</taxon>
    </lineage>
</organism>
<dbReference type="Proteomes" id="UP001150603">
    <property type="component" value="Unassembled WGS sequence"/>
</dbReference>
<evidence type="ECO:0000313" key="2">
    <source>
        <dbReference type="Proteomes" id="UP001150603"/>
    </source>
</evidence>
<evidence type="ECO:0000313" key="1">
    <source>
        <dbReference type="EMBL" id="KAJ1949747.1"/>
    </source>
</evidence>
<protein>
    <submittedName>
        <fullName evidence="1">ZZ-type zinc finger-containing protein 3</fullName>
    </submittedName>
</protein>
<accession>A0ACC1JF91</accession>
<gene>
    <name evidence="1" type="primary">ZZZ3</name>
    <name evidence="1" type="ORF">FBU59_001006</name>
</gene>
<proteinExistence type="predicted"/>
<name>A0ACC1JF91_9FUNG</name>
<reference evidence="1" key="1">
    <citation type="submission" date="2022-07" db="EMBL/GenBank/DDBJ databases">
        <title>Phylogenomic reconstructions and comparative analyses of Kickxellomycotina fungi.</title>
        <authorList>
            <person name="Reynolds N.K."/>
            <person name="Stajich J.E."/>
            <person name="Barry K."/>
            <person name="Grigoriev I.V."/>
            <person name="Crous P."/>
            <person name="Smith M.E."/>
        </authorList>
    </citation>
    <scope>NUCLEOTIDE SEQUENCE</scope>
    <source>
        <strain evidence="1">NRRL 5244</strain>
    </source>
</reference>
<keyword evidence="2" id="KW-1185">Reference proteome</keyword>
<sequence>MQQLEALRSSAMRDPAAYVTSLITNTGPKAPAQQPVSELPRIHIEPYLSCADPVAVQTYMAAVGAEGEQVRACVARPRSGRMAWSARSSARVSRKPSMAGVSRMAVTAAPSVKATPRASPVHGPTLVAPPVEPVKPVTETTNIVETAATVEVTNTSESRVAGKSQKALTPQMLETLRRQASLERSVSPPLTMTAPEIVSAPVEQSQQLTDHNEWMLQLGTGSAEASGSGSGAVATQITPVKRKRGRPPKPGGPTERRRQEKQMGVKVKRPTERRRPPTAVRRRHDDTGEERPASFNVPWSDEEQQRLEQLLGEYPEEEVANSRWRKIAEALGTRTMRQVASRVQKYFIKLAKAGLPVPGRDSEPVQWPPMVDTPPRRSVAGTSRRRKSIEFTSSEDDDIDDDEGDVAEFEMTAAMTEPEPQQFQQSPVAQQPQMFAQPQFMTPALQSAKAVHLGYRCDSCLAEPIVGIRWHCQDCRGAQTVDLCDDCMEEGAFETPWHSAVHNFHAYRDAEMDPYYAADVGASALREYSYLA</sequence>